<evidence type="ECO:0000313" key="3">
    <source>
        <dbReference type="Proteomes" id="UP000186104"/>
    </source>
</evidence>
<dbReference type="EMBL" id="CP015961">
    <property type="protein sequence ID" value="ANI93388.1"/>
    <property type="molecule type" value="Genomic_DNA"/>
</dbReference>
<accession>A0A173LP25</accession>
<dbReference type="Proteomes" id="UP000186104">
    <property type="component" value="Chromosome"/>
</dbReference>
<protein>
    <submittedName>
        <fullName evidence="2">Uncharacterized protein</fullName>
    </submittedName>
</protein>
<dbReference type="RefSeq" id="WP_067472394.1">
    <property type="nucleotide sequence ID" value="NZ_CP015961.1"/>
</dbReference>
<sequence length="200" mass="19476">MRSSTLTRGLALVGAGALLLTVPATAAAQDSGSIDPASLGPAEFPAVMSMNTVGGSLALAGSSDLATQVAGGNCVAIDPALGSLAANSLQITMGSKEGEPGVAATEFLGGIVSGTVGTLHWTNETTGASGAVDFGPLIADAAYAYHDIPTGAGHVTWHADARQEAVPFSVSVPLSAVGIFGEGPVITTPVSTCTGAADIA</sequence>
<feature type="signal peptide" evidence="1">
    <location>
        <begin position="1"/>
        <end position="26"/>
    </location>
</feature>
<dbReference type="KEGG" id="dtm:BJL86_2628"/>
<evidence type="ECO:0000256" key="1">
    <source>
        <dbReference type="SAM" id="SignalP"/>
    </source>
</evidence>
<organism evidence="2 3">
    <name type="scientific">Dietzia timorensis</name>
    <dbReference type="NCBI Taxonomy" id="499555"/>
    <lineage>
        <taxon>Bacteria</taxon>
        <taxon>Bacillati</taxon>
        <taxon>Actinomycetota</taxon>
        <taxon>Actinomycetes</taxon>
        <taxon>Mycobacteriales</taxon>
        <taxon>Dietziaceae</taxon>
        <taxon>Dietzia</taxon>
    </lineage>
</organism>
<feature type="chain" id="PRO_5038946064" evidence="1">
    <location>
        <begin position="27"/>
        <end position="200"/>
    </location>
</feature>
<dbReference type="AlphaFoldDB" id="A0A173LP25"/>
<keyword evidence="3" id="KW-1185">Reference proteome</keyword>
<gene>
    <name evidence="2" type="ORF">BJL86_2628</name>
</gene>
<evidence type="ECO:0000313" key="2">
    <source>
        <dbReference type="EMBL" id="ANI93388.1"/>
    </source>
</evidence>
<proteinExistence type="predicted"/>
<reference evidence="2 3" key="1">
    <citation type="submission" date="2016-06" db="EMBL/GenBank/DDBJ databases">
        <title>Complete genome sequence of a saline-alkali tolerant type strain Dietzia timorensis ID05-A0528T.</title>
        <authorList>
            <person name="Wu X."/>
        </authorList>
    </citation>
    <scope>NUCLEOTIDE SEQUENCE [LARGE SCALE GENOMIC DNA]</scope>
    <source>
        <strain evidence="2 3">ID05-A0528</strain>
    </source>
</reference>
<name>A0A173LP25_9ACTN</name>
<keyword evidence="1" id="KW-0732">Signal</keyword>